<dbReference type="EMBL" id="ML978127">
    <property type="protein sequence ID" value="KAF2097873.1"/>
    <property type="molecule type" value="Genomic_DNA"/>
</dbReference>
<evidence type="ECO:0000313" key="3">
    <source>
        <dbReference type="EMBL" id="KAF2097873.1"/>
    </source>
</evidence>
<dbReference type="Gene3D" id="1.10.287.1490">
    <property type="match status" value="1"/>
</dbReference>
<name>A0A9P4M5B6_9PEZI</name>
<feature type="compositionally biased region" description="Basic and acidic residues" evidence="2">
    <location>
        <begin position="386"/>
        <end position="396"/>
    </location>
</feature>
<dbReference type="AlphaFoldDB" id="A0A9P4M5B6"/>
<feature type="coiled-coil region" evidence="1">
    <location>
        <begin position="534"/>
        <end position="615"/>
    </location>
</feature>
<sequence length="914" mass="101787">MDPRKRGGSRTSPAPPGSKRVKGAAADGQHGKRDTPKPTSLSKDTPREKEAGAKKLRQDIHVNTNVSSSPRPVDSGSSASTPNTRTVERKGSVTNSASGPLSAVTKALPTLSEFSTPASPASSIAQGSSSDVAHLLMELQSKTVEATIWEQRKREHSDSKQAYEKALISEKRLDPTWTESSSQARIKLSRATNELENANKAVDKYYKDIKTFATRISHVVLPRQGENTNQVESDVQLQITKLTERLDAQERENRELRNQIKGMESATKDLHTLENATGGKSLADFIDDFKTLPSSFNRLSGDMGIIEGTVGTLDRKHEELRKSHDQFQKESEELRKLISKDVRSLNEDYEIVKDDISRMKRRLERSREAEVRSTSRRGSSPVAGPRARDDSDLDRKVTELSKSLSTLQMKIEKAPDSKAFEDLKADCEDIKRRIDGAPDDTEAGLLSVVQGQQNWQESTAARLAKMQEFMNNTAADVECAEDSIRASNRQLDALKTDIQPIISQHKSLEERITSLDAVKQSGPSIPSNTSTKELQDLAEKVAILRNDFSRLDDEQLDKDEIVTKEMTELEKRVSDLINEVRTTVEAHRTQVHGPINELNTAVAGTNRKVEQMEKLTADVLQKTSRILSQQQTNSPTISPTTSTLSNQQPQNGNVQQPPVHQVNGHIQQQRTPSLPTNAHVLPSNAPIHSSNVTVPPPQLSNLQNHILNMQQHVHNLDQTVQHLVGQSRVNATSVRSLEQRYDNISTDDMAKRMVNQMQVMFPFAKDAIGEIRQLKEEMPIFRGNLMATDMHARTAESKAEKAQEVAAACKDAVEGMEQRIREVETGVKKVDEAIEKLVALNVNVSDLQAKHNSIKGSLESLSTSRLAPLEAWSGEVDDKMKEVEEEIGKAHNETEFQEQKLLRLQRDVDVMRRS</sequence>
<feature type="coiled-coil region" evidence="1">
    <location>
        <begin position="799"/>
        <end position="850"/>
    </location>
</feature>
<feature type="region of interest" description="Disordered" evidence="2">
    <location>
        <begin position="362"/>
        <end position="396"/>
    </location>
</feature>
<keyword evidence="4" id="KW-1185">Reference proteome</keyword>
<feature type="compositionally biased region" description="Polar residues" evidence="2">
    <location>
        <begin position="666"/>
        <end position="676"/>
    </location>
</feature>
<dbReference type="PANTHER" id="PTHR46753">
    <property type="entry name" value="FYVE AND COILED-COIL DOMAIN-CONTAINING PROTEIN 1"/>
    <property type="match status" value="1"/>
</dbReference>
<gene>
    <name evidence="3" type="ORF">NA57DRAFT_76674</name>
</gene>
<feature type="region of interest" description="Disordered" evidence="2">
    <location>
        <begin position="626"/>
        <end position="690"/>
    </location>
</feature>
<evidence type="ECO:0000256" key="2">
    <source>
        <dbReference type="SAM" id="MobiDB-lite"/>
    </source>
</evidence>
<organism evidence="3 4">
    <name type="scientific">Rhizodiscina lignyota</name>
    <dbReference type="NCBI Taxonomy" id="1504668"/>
    <lineage>
        <taxon>Eukaryota</taxon>
        <taxon>Fungi</taxon>
        <taxon>Dikarya</taxon>
        <taxon>Ascomycota</taxon>
        <taxon>Pezizomycotina</taxon>
        <taxon>Dothideomycetes</taxon>
        <taxon>Pleosporomycetidae</taxon>
        <taxon>Aulographales</taxon>
        <taxon>Rhizodiscinaceae</taxon>
        <taxon>Rhizodiscina</taxon>
    </lineage>
</organism>
<feature type="compositionally biased region" description="Basic and acidic residues" evidence="2">
    <location>
        <begin position="44"/>
        <end position="60"/>
    </location>
</feature>
<evidence type="ECO:0000256" key="1">
    <source>
        <dbReference type="SAM" id="Coils"/>
    </source>
</evidence>
<dbReference type="OrthoDB" id="3438382at2759"/>
<dbReference type="Proteomes" id="UP000799772">
    <property type="component" value="Unassembled WGS sequence"/>
</dbReference>
<feature type="coiled-coil region" evidence="1">
    <location>
        <begin position="232"/>
        <end position="266"/>
    </location>
</feature>
<feature type="region of interest" description="Disordered" evidence="2">
    <location>
        <begin position="1"/>
        <end position="104"/>
    </location>
</feature>
<protein>
    <submittedName>
        <fullName evidence="3">Uncharacterized protein</fullName>
    </submittedName>
</protein>
<feature type="coiled-coil region" evidence="1">
    <location>
        <begin position="181"/>
        <end position="208"/>
    </location>
</feature>
<proteinExistence type="predicted"/>
<reference evidence="3" key="1">
    <citation type="journal article" date="2020" name="Stud. Mycol.">
        <title>101 Dothideomycetes genomes: a test case for predicting lifestyles and emergence of pathogens.</title>
        <authorList>
            <person name="Haridas S."/>
            <person name="Albert R."/>
            <person name="Binder M."/>
            <person name="Bloem J."/>
            <person name="Labutti K."/>
            <person name="Salamov A."/>
            <person name="Andreopoulos B."/>
            <person name="Baker S."/>
            <person name="Barry K."/>
            <person name="Bills G."/>
            <person name="Bluhm B."/>
            <person name="Cannon C."/>
            <person name="Castanera R."/>
            <person name="Culley D."/>
            <person name="Daum C."/>
            <person name="Ezra D."/>
            <person name="Gonzalez J."/>
            <person name="Henrissat B."/>
            <person name="Kuo A."/>
            <person name="Liang C."/>
            <person name="Lipzen A."/>
            <person name="Lutzoni F."/>
            <person name="Magnuson J."/>
            <person name="Mondo S."/>
            <person name="Nolan M."/>
            <person name="Ohm R."/>
            <person name="Pangilinan J."/>
            <person name="Park H.-J."/>
            <person name="Ramirez L."/>
            <person name="Alfaro M."/>
            <person name="Sun H."/>
            <person name="Tritt A."/>
            <person name="Yoshinaga Y."/>
            <person name="Zwiers L.-H."/>
            <person name="Turgeon B."/>
            <person name="Goodwin S."/>
            <person name="Spatafora J."/>
            <person name="Crous P."/>
            <person name="Grigoriev I."/>
        </authorList>
    </citation>
    <scope>NUCLEOTIDE SEQUENCE</scope>
    <source>
        <strain evidence="3">CBS 133067</strain>
    </source>
</reference>
<dbReference type="PANTHER" id="PTHR46753:SF3">
    <property type="entry name" value="PDZ DOMAIN-CONTAINING PROTEIN"/>
    <property type="match status" value="1"/>
</dbReference>
<feature type="compositionally biased region" description="Low complexity" evidence="2">
    <location>
        <begin position="66"/>
        <end position="80"/>
    </location>
</feature>
<comment type="caution">
    <text evidence="3">The sequence shown here is derived from an EMBL/GenBank/DDBJ whole genome shotgun (WGS) entry which is preliminary data.</text>
</comment>
<evidence type="ECO:0000313" key="4">
    <source>
        <dbReference type="Proteomes" id="UP000799772"/>
    </source>
</evidence>
<accession>A0A9P4M5B6</accession>
<feature type="compositionally biased region" description="Low complexity" evidence="2">
    <location>
        <begin position="628"/>
        <end position="665"/>
    </location>
</feature>
<keyword evidence="1" id="KW-0175">Coiled coil</keyword>